<accession>A0A9P4TX04</accession>
<proteinExistence type="predicted"/>
<feature type="transmembrane region" description="Helical" evidence="5">
    <location>
        <begin position="161"/>
        <end position="180"/>
    </location>
</feature>
<dbReference type="GO" id="GO:0016020">
    <property type="term" value="C:membrane"/>
    <property type="evidence" value="ECO:0007669"/>
    <property type="project" value="InterPro"/>
</dbReference>
<dbReference type="AlphaFoldDB" id="A0A9P4TX04"/>
<dbReference type="PANTHER" id="PTHR10989:SF16">
    <property type="entry name" value="AT02829P-RELATED"/>
    <property type="match status" value="1"/>
</dbReference>
<dbReference type="PANTHER" id="PTHR10989">
    <property type="entry name" value="ANDROGEN-INDUCED PROTEIN 1-RELATED"/>
    <property type="match status" value="1"/>
</dbReference>
<comment type="subcellular location">
    <subcellularLocation>
        <location evidence="1">Endomembrane system</location>
        <topology evidence="1">Multi-pass membrane protein</topology>
    </subcellularLocation>
</comment>
<evidence type="ECO:0000313" key="7">
    <source>
        <dbReference type="Proteomes" id="UP000800235"/>
    </source>
</evidence>
<comment type="caution">
    <text evidence="6">The sequence shown here is derived from an EMBL/GenBank/DDBJ whole genome shotgun (WGS) entry which is preliminary data.</text>
</comment>
<sequence>MMSSKMPAQKLSRRHPMQRLNAPERGLSALLHAASLMSFAYNFRYLYITPNPVNESYGWHFQFLTIIGLSLATLTSTTGLLSDLTLSSALFTAKNTLSITAAPINILISILYWSLRLVDPALVIPEWAPRLPQAIDWGFHVIPACALTLDLLLFSPPWTITWIPAVGVSSFIAFGYWFWIEKCFGVNGFYPYPIFELLSLKGRVGLFATSAALMAGVTTGLRSLYEVVNGKAVVAKKRT</sequence>
<reference evidence="6" key="1">
    <citation type="journal article" date="2020" name="Stud. Mycol.">
        <title>101 Dothideomycetes genomes: a test case for predicting lifestyles and emergence of pathogens.</title>
        <authorList>
            <person name="Haridas S."/>
            <person name="Albert R."/>
            <person name="Binder M."/>
            <person name="Bloem J."/>
            <person name="Labutti K."/>
            <person name="Salamov A."/>
            <person name="Andreopoulos B."/>
            <person name="Baker S."/>
            <person name="Barry K."/>
            <person name="Bills G."/>
            <person name="Bluhm B."/>
            <person name="Cannon C."/>
            <person name="Castanera R."/>
            <person name="Culley D."/>
            <person name="Daum C."/>
            <person name="Ezra D."/>
            <person name="Gonzalez J."/>
            <person name="Henrissat B."/>
            <person name="Kuo A."/>
            <person name="Liang C."/>
            <person name="Lipzen A."/>
            <person name="Lutzoni F."/>
            <person name="Magnuson J."/>
            <person name="Mondo S."/>
            <person name="Nolan M."/>
            <person name="Ohm R."/>
            <person name="Pangilinan J."/>
            <person name="Park H.-J."/>
            <person name="Ramirez L."/>
            <person name="Alfaro M."/>
            <person name="Sun H."/>
            <person name="Tritt A."/>
            <person name="Yoshinaga Y."/>
            <person name="Zwiers L.-H."/>
            <person name="Turgeon B."/>
            <person name="Goodwin S."/>
            <person name="Spatafora J."/>
            <person name="Crous P."/>
            <person name="Grigoriev I."/>
        </authorList>
    </citation>
    <scope>NUCLEOTIDE SEQUENCE</scope>
    <source>
        <strain evidence="6">CBS 130266</strain>
    </source>
</reference>
<gene>
    <name evidence="6" type="ORF">EJ08DRAFT_634630</name>
</gene>
<name>A0A9P4TX04_9PEZI</name>
<feature type="transmembrane region" description="Helical" evidence="5">
    <location>
        <begin position="64"/>
        <end position="84"/>
    </location>
</feature>
<evidence type="ECO:0000256" key="3">
    <source>
        <dbReference type="ARBA" id="ARBA00022989"/>
    </source>
</evidence>
<evidence type="ECO:0000256" key="5">
    <source>
        <dbReference type="SAM" id="Phobius"/>
    </source>
</evidence>
<protein>
    <submittedName>
        <fullName evidence="6">Integral membrane protein</fullName>
    </submittedName>
</protein>
<evidence type="ECO:0000313" key="6">
    <source>
        <dbReference type="EMBL" id="KAF2429844.1"/>
    </source>
</evidence>
<keyword evidence="3 5" id="KW-1133">Transmembrane helix</keyword>
<keyword evidence="2 5" id="KW-0812">Transmembrane</keyword>
<evidence type="ECO:0000256" key="1">
    <source>
        <dbReference type="ARBA" id="ARBA00004127"/>
    </source>
</evidence>
<dbReference type="GO" id="GO:0012505">
    <property type="term" value="C:endomembrane system"/>
    <property type="evidence" value="ECO:0007669"/>
    <property type="project" value="UniProtKB-SubCell"/>
</dbReference>
<keyword evidence="7" id="KW-1185">Reference proteome</keyword>
<dbReference type="EMBL" id="MU007043">
    <property type="protein sequence ID" value="KAF2429844.1"/>
    <property type="molecule type" value="Genomic_DNA"/>
</dbReference>
<feature type="transmembrane region" description="Helical" evidence="5">
    <location>
        <begin position="96"/>
        <end position="115"/>
    </location>
</feature>
<dbReference type="InterPro" id="IPR006838">
    <property type="entry name" value="ADTRP_AIG1"/>
</dbReference>
<evidence type="ECO:0000256" key="2">
    <source>
        <dbReference type="ARBA" id="ARBA00022692"/>
    </source>
</evidence>
<dbReference type="OrthoDB" id="1898221at2759"/>
<keyword evidence="4 5" id="KW-0472">Membrane</keyword>
<dbReference type="Proteomes" id="UP000800235">
    <property type="component" value="Unassembled WGS sequence"/>
</dbReference>
<dbReference type="Pfam" id="PF04750">
    <property type="entry name" value="Far-17a_AIG1"/>
    <property type="match status" value="1"/>
</dbReference>
<evidence type="ECO:0000256" key="4">
    <source>
        <dbReference type="ARBA" id="ARBA00023136"/>
    </source>
</evidence>
<organism evidence="6 7">
    <name type="scientific">Tothia fuscella</name>
    <dbReference type="NCBI Taxonomy" id="1048955"/>
    <lineage>
        <taxon>Eukaryota</taxon>
        <taxon>Fungi</taxon>
        <taxon>Dikarya</taxon>
        <taxon>Ascomycota</taxon>
        <taxon>Pezizomycotina</taxon>
        <taxon>Dothideomycetes</taxon>
        <taxon>Pleosporomycetidae</taxon>
        <taxon>Venturiales</taxon>
        <taxon>Cylindrosympodiaceae</taxon>
        <taxon>Tothia</taxon>
    </lineage>
</organism>